<dbReference type="Proteomes" id="UP001501706">
    <property type="component" value="Unassembled WGS sequence"/>
</dbReference>
<organism evidence="1 2">
    <name type="scientific">Pigmentiphaga daeguensis</name>
    <dbReference type="NCBI Taxonomy" id="414049"/>
    <lineage>
        <taxon>Bacteria</taxon>
        <taxon>Pseudomonadati</taxon>
        <taxon>Pseudomonadota</taxon>
        <taxon>Betaproteobacteria</taxon>
        <taxon>Burkholderiales</taxon>
        <taxon>Alcaligenaceae</taxon>
        <taxon>Pigmentiphaga</taxon>
    </lineage>
</organism>
<evidence type="ECO:0000313" key="2">
    <source>
        <dbReference type="Proteomes" id="UP001501706"/>
    </source>
</evidence>
<dbReference type="EMBL" id="BAAAEN010000002">
    <property type="protein sequence ID" value="GAA0493429.1"/>
    <property type="molecule type" value="Genomic_DNA"/>
</dbReference>
<gene>
    <name evidence="1" type="ORF">GCM10009097_06570</name>
</gene>
<name>A0ABN1BBY5_9BURK</name>
<evidence type="ECO:0000313" key="1">
    <source>
        <dbReference type="EMBL" id="GAA0493429.1"/>
    </source>
</evidence>
<dbReference type="RefSeq" id="WP_343927123.1">
    <property type="nucleotide sequence ID" value="NZ_BAAAEN010000002.1"/>
</dbReference>
<reference evidence="1 2" key="1">
    <citation type="journal article" date="2019" name="Int. J. Syst. Evol. Microbiol.">
        <title>The Global Catalogue of Microorganisms (GCM) 10K type strain sequencing project: providing services to taxonomists for standard genome sequencing and annotation.</title>
        <authorList>
            <consortium name="The Broad Institute Genomics Platform"/>
            <consortium name="The Broad Institute Genome Sequencing Center for Infectious Disease"/>
            <person name="Wu L."/>
            <person name="Ma J."/>
        </authorList>
    </citation>
    <scope>NUCLEOTIDE SEQUENCE [LARGE SCALE GENOMIC DNA]</scope>
    <source>
        <strain evidence="1 2">JCM 14330</strain>
    </source>
</reference>
<accession>A0ABN1BBY5</accession>
<comment type="caution">
    <text evidence="1">The sequence shown here is derived from an EMBL/GenBank/DDBJ whole genome shotgun (WGS) entry which is preliminary data.</text>
</comment>
<protein>
    <submittedName>
        <fullName evidence="1">Uncharacterized protein</fullName>
    </submittedName>
</protein>
<sequence length="104" mass="11394">MPCYISHTKNGDRMFICGDLGPHCVAERCSDVSGYLCDYPVGEGKTCDLPLCDSHAYEVAPNVHYCPGHLILWKEFRDAGGVERELRNVVPFSSSTPATEKGAT</sequence>
<proteinExistence type="predicted"/>
<keyword evidence="2" id="KW-1185">Reference proteome</keyword>